<name>A0A0L0CDN5_LUCCU</name>
<reference evidence="3 4" key="1">
    <citation type="journal article" date="2015" name="Nat. Commun.">
        <title>Lucilia cuprina genome unlocks parasitic fly biology to underpin future interventions.</title>
        <authorList>
            <person name="Anstead C.A."/>
            <person name="Korhonen P.K."/>
            <person name="Young N.D."/>
            <person name="Hall R.S."/>
            <person name="Jex A.R."/>
            <person name="Murali S.C."/>
            <person name="Hughes D.S."/>
            <person name="Lee S.F."/>
            <person name="Perry T."/>
            <person name="Stroehlein A.J."/>
            <person name="Ansell B.R."/>
            <person name="Breugelmans B."/>
            <person name="Hofmann A."/>
            <person name="Qu J."/>
            <person name="Dugan S."/>
            <person name="Lee S.L."/>
            <person name="Chao H."/>
            <person name="Dinh H."/>
            <person name="Han Y."/>
            <person name="Doddapaneni H.V."/>
            <person name="Worley K.C."/>
            <person name="Muzny D.M."/>
            <person name="Ioannidis P."/>
            <person name="Waterhouse R.M."/>
            <person name="Zdobnov E.M."/>
            <person name="James P.J."/>
            <person name="Bagnall N.H."/>
            <person name="Kotze A.C."/>
            <person name="Gibbs R.A."/>
            <person name="Richards S."/>
            <person name="Batterham P."/>
            <person name="Gasser R.B."/>
        </authorList>
    </citation>
    <scope>NUCLEOTIDE SEQUENCE [LARGE SCALE GENOMIC DNA]</scope>
    <source>
        <strain evidence="3 4">LS</strain>
        <tissue evidence="3">Full body</tissue>
    </source>
</reference>
<dbReference type="AlphaFoldDB" id="A0A0L0CDN5"/>
<feature type="compositionally biased region" description="Polar residues" evidence="1">
    <location>
        <begin position="77"/>
        <end position="93"/>
    </location>
</feature>
<feature type="chain" id="PRO_5005536345" description="Protein quiver" evidence="2">
    <location>
        <begin position="24"/>
        <end position="320"/>
    </location>
</feature>
<evidence type="ECO:0008006" key="5">
    <source>
        <dbReference type="Google" id="ProtNLM"/>
    </source>
</evidence>
<proteinExistence type="predicted"/>
<dbReference type="OMA" id="GTEITNR"/>
<dbReference type="OrthoDB" id="7872728at2759"/>
<keyword evidence="4" id="KW-1185">Reference proteome</keyword>
<evidence type="ECO:0000313" key="3">
    <source>
        <dbReference type="EMBL" id="KNC30361.1"/>
    </source>
</evidence>
<dbReference type="Proteomes" id="UP000037069">
    <property type="component" value="Unassembled WGS sequence"/>
</dbReference>
<protein>
    <recommendedName>
        <fullName evidence="5">Protein quiver</fullName>
    </recommendedName>
</protein>
<keyword evidence="2" id="KW-0732">Signal</keyword>
<feature type="signal peptide" evidence="2">
    <location>
        <begin position="1"/>
        <end position="23"/>
    </location>
</feature>
<feature type="region of interest" description="Disordered" evidence="1">
    <location>
        <begin position="76"/>
        <end position="159"/>
    </location>
</feature>
<feature type="compositionally biased region" description="Low complexity" evidence="1">
    <location>
        <begin position="105"/>
        <end position="159"/>
    </location>
</feature>
<evidence type="ECO:0000256" key="2">
    <source>
        <dbReference type="SAM" id="SignalP"/>
    </source>
</evidence>
<gene>
    <name evidence="3" type="ORF">FF38_03927</name>
</gene>
<sequence>MSLKSVIFSLLFIHLATKSMIEGLQCYVCEDCNEYEDFKELHICGEIPIVVTDKPLTLPSTLEGGATVKPAVDITLKPSNKPSLRPTLSPNNEDYNDSEESHNEVNVINTNTKTTTKPATTKPTTTASTSKTTAKPTITSTVNSPTATEQKKTATTTTQSATLKETTKTTTTTTAVKTTPSTAAITAAAATKKPNPAAIADYDDYLEYEDPANDRRSVQSLLKINEPVCYMIKYQVNNTIMTNRGCTNFINANKYLTCQSLYNGAPMESCRICSSNGCNKYLSGDSEEDEHGLPMNSTGIKEKFGFVVLLFWILLNRCLI</sequence>
<evidence type="ECO:0000256" key="1">
    <source>
        <dbReference type="SAM" id="MobiDB-lite"/>
    </source>
</evidence>
<comment type="caution">
    <text evidence="3">The sequence shown here is derived from an EMBL/GenBank/DDBJ whole genome shotgun (WGS) entry which is preliminary data.</text>
</comment>
<dbReference type="EMBL" id="JRES01000536">
    <property type="protein sequence ID" value="KNC30361.1"/>
    <property type="molecule type" value="Genomic_DNA"/>
</dbReference>
<organism evidence="3 4">
    <name type="scientific">Lucilia cuprina</name>
    <name type="common">Green bottle fly</name>
    <name type="synonym">Australian sheep blowfly</name>
    <dbReference type="NCBI Taxonomy" id="7375"/>
    <lineage>
        <taxon>Eukaryota</taxon>
        <taxon>Metazoa</taxon>
        <taxon>Ecdysozoa</taxon>
        <taxon>Arthropoda</taxon>
        <taxon>Hexapoda</taxon>
        <taxon>Insecta</taxon>
        <taxon>Pterygota</taxon>
        <taxon>Neoptera</taxon>
        <taxon>Endopterygota</taxon>
        <taxon>Diptera</taxon>
        <taxon>Brachycera</taxon>
        <taxon>Muscomorpha</taxon>
        <taxon>Oestroidea</taxon>
        <taxon>Calliphoridae</taxon>
        <taxon>Luciliinae</taxon>
        <taxon>Lucilia</taxon>
    </lineage>
</organism>
<accession>A0A0L0CDN5</accession>
<evidence type="ECO:0000313" key="4">
    <source>
        <dbReference type="Proteomes" id="UP000037069"/>
    </source>
</evidence>